<evidence type="ECO:0000256" key="3">
    <source>
        <dbReference type="ARBA" id="ARBA00023212"/>
    </source>
</evidence>
<dbReference type="GO" id="GO:0007019">
    <property type="term" value="P:microtubule depolymerization"/>
    <property type="evidence" value="ECO:0007669"/>
    <property type="project" value="TreeGrafter"/>
</dbReference>
<evidence type="ECO:0000256" key="1">
    <source>
        <dbReference type="ARBA" id="ARBA00004245"/>
    </source>
</evidence>
<dbReference type="Proteomes" id="UP000428333">
    <property type="component" value="Linkage Group LG02"/>
</dbReference>
<keyword evidence="3" id="KW-0206">Cytoskeleton</keyword>
<keyword evidence="6" id="KW-1185">Reference proteome</keyword>
<sequence>MCPSLPTGSEVGVPIQIEVGGPDHLHGGGGEGMGAIRRWLCGGDCLHESVVSVGGTTIYTAVVEGGADEGPAGVALDENLIVHRYWERHDVRGAIGALEKMADHGVLADVIRFFTEKPDIITLDTVEIQVRKVYCVSKAVPTIPINNEDAARSEVEIDKAL</sequence>
<keyword evidence="2" id="KW-0963">Cytoplasm</keyword>
<dbReference type="GO" id="GO:0008352">
    <property type="term" value="C:katanin complex"/>
    <property type="evidence" value="ECO:0007669"/>
    <property type="project" value="TreeGrafter"/>
</dbReference>
<accession>A0A6A4MBM7</accession>
<dbReference type="OrthoDB" id="1745659at2759"/>
<dbReference type="AlphaFoldDB" id="A0A6A4MBM7"/>
<reference evidence="5 6" key="1">
    <citation type="journal article" date="2019" name="Genome Biol. Evol.">
        <title>The Rhododendron genome and chromosomal organization provide insight into shared whole-genome duplications across the heath family (Ericaceae).</title>
        <authorList>
            <person name="Soza V.L."/>
            <person name="Lindsley D."/>
            <person name="Waalkes A."/>
            <person name="Ramage E."/>
            <person name="Patwardhan R.P."/>
            <person name="Burton J.N."/>
            <person name="Adey A."/>
            <person name="Kumar A."/>
            <person name="Qiu R."/>
            <person name="Shendure J."/>
            <person name="Hall B."/>
        </authorList>
    </citation>
    <scope>NUCLEOTIDE SEQUENCE [LARGE SCALE GENOMIC DNA]</scope>
    <source>
        <strain evidence="5">RSF 1966-606</strain>
    </source>
</reference>
<dbReference type="GO" id="GO:0008017">
    <property type="term" value="F:microtubule binding"/>
    <property type="evidence" value="ECO:0007669"/>
    <property type="project" value="InterPro"/>
</dbReference>
<dbReference type="InterPro" id="IPR028021">
    <property type="entry name" value="Katanin_C-terminal"/>
</dbReference>
<evidence type="ECO:0000259" key="4">
    <source>
        <dbReference type="Pfam" id="PF13925"/>
    </source>
</evidence>
<dbReference type="PANTHER" id="PTHR19845:SF0">
    <property type="entry name" value="KATANIN P80 WD40 REPEAT-CONTAINING SUBUNIT B1"/>
    <property type="match status" value="1"/>
</dbReference>
<evidence type="ECO:0000313" key="6">
    <source>
        <dbReference type="Proteomes" id="UP000428333"/>
    </source>
</evidence>
<evidence type="ECO:0000256" key="2">
    <source>
        <dbReference type="ARBA" id="ARBA00022490"/>
    </source>
</evidence>
<dbReference type="Pfam" id="PF13925">
    <property type="entry name" value="Katanin_con80"/>
    <property type="match status" value="1"/>
</dbReference>
<name>A0A6A4MBM7_9ERIC</name>
<feature type="domain" description="Katanin p80 subunit C-terminal" evidence="4">
    <location>
        <begin position="81"/>
        <end position="126"/>
    </location>
</feature>
<feature type="non-terminal residue" evidence="5">
    <location>
        <position position="1"/>
    </location>
</feature>
<organism evidence="5 6">
    <name type="scientific">Rhododendron williamsianum</name>
    <dbReference type="NCBI Taxonomy" id="262921"/>
    <lineage>
        <taxon>Eukaryota</taxon>
        <taxon>Viridiplantae</taxon>
        <taxon>Streptophyta</taxon>
        <taxon>Embryophyta</taxon>
        <taxon>Tracheophyta</taxon>
        <taxon>Spermatophyta</taxon>
        <taxon>Magnoliopsida</taxon>
        <taxon>eudicotyledons</taxon>
        <taxon>Gunneridae</taxon>
        <taxon>Pentapetalae</taxon>
        <taxon>asterids</taxon>
        <taxon>Ericales</taxon>
        <taxon>Ericaceae</taxon>
        <taxon>Ericoideae</taxon>
        <taxon>Rhodoreae</taxon>
        <taxon>Rhododendron</taxon>
    </lineage>
</organism>
<dbReference type="PANTHER" id="PTHR19845">
    <property type="entry name" value="KATANIN P80 SUBUNIT"/>
    <property type="match status" value="1"/>
</dbReference>
<comment type="caution">
    <text evidence="5">The sequence shown here is derived from an EMBL/GenBank/DDBJ whole genome shotgun (WGS) entry which is preliminary data.</text>
</comment>
<protein>
    <recommendedName>
        <fullName evidence="4">Katanin p80 subunit C-terminal domain-containing protein</fullName>
    </recommendedName>
</protein>
<gene>
    <name evidence="5" type="ORF">C3L33_02786</name>
</gene>
<proteinExistence type="predicted"/>
<comment type="subcellular location">
    <subcellularLocation>
        <location evidence="1">Cytoplasm</location>
        <location evidence="1">Cytoskeleton</location>
    </subcellularLocation>
</comment>
<dbReference type="EMBL" id="QEFC01000280">
    <property type="protein sequence ID" value="KAE9465304.1"/>
    <property type="molecule type" value="Genomic_DNA"/>
</dbReference>
<evidence type="ECO:0000313" key="5">
    <source>
        <dbReference type="EMBL" id="KAE9465304.1"/>
    </source>
</evidence>